<sequence>MINENELSKLLFIDNNKLKNNKTLFGSPLKKFINNIYSKFDIPKESFIISLYYLYNFNNINKSDKLLMNDFFENINIHFFTCLIISLKQLYDEIFSIRDVCNLLNINYDEFTKYELIILKGINWNTSYTTNNFIIFKNFVERHMDLQKRMDYLD</sequence>
<reference evidence="1" key="1">
    <citation type="journal article" date="2020" name="Nature">
        <title>Giant virus diversity and host interactions through global metagenomics.</title>
        <authorList>
            <person name="Schulz F."/>
            <person name="Roux S."/>
            <person name="Paez-Espino D."/>
            <person name="Jungbluth S."/>
            <person name="Walsh D.A."/>
            <person name="Denef V.J."/>
            <person name="McMahon K.D."/>
            <person name="Konstantinidis K.T."/>
            <person name="Eloe-Fadrosh E.A."/>
            <person name="Kyrpides N.C."/>
            <person name="Woyke T."/>
        </authorList>
    </citation>
    <scope>NUCLEOTIDE SEQUENCE</scope>
    <source>
        <strain evidence="1">GVMAG-M-3300027791-30</strain>
    </source>
</reference>
<organism evidence="1">
    <name type="scientific">viral metagenome</name>
    <dbReference type="NCBI Taxonomy" id="1070528"/>
    <lineage>
        <taxon>unclassified sequences</taxon>
        <taxon>metagenomes</taxon>
        <taxon>organismal metagenomes</taxon>
    </lineage>
</organism>
<proteinExistence type="predicted"/>
<evidence type="ECO:0000313" key="1">
    <source>
        <dbReference type="EMBL" id="QHU28832.1"/>
    </source>
</evidence>
<dbReference type="InterPro" id="IPR036915">
    <property type="entry name" value="Cyclin-like_sf"/>
</dbReference>
<dbReference type="Gene3D" id="1.10.472.10">
    <property type="entry name" value="Cyclin-like"/>
    <property type="match status" value="1"/>
</dbReference>
<dbReference type="EMBL" id="MN740474">
    <property type="protein sequence ID" value="QHU28832.1"/>
    <property type="molecule type" value="Genomic_DNA"/>
</dbReference>
<accession>A0A6C0LI47</accession>
<protein>
    <submittedName>
        <fullName evidence="1">Uncharacterized protein</fullName>
    </submittedName>
</protein>
<name>A0A6C0LI47_9ZZZZ</name>
<dbReference type="SUPFAM" id="SSF47954">
    <property type="entry name" value="Cyclin-like"/>
    <property type="match status" value="1"/>
</dbReference>
<dbReference type="AlphaFoldDB" id="A0A6C0LI47"/>